<dbReference type="OrthoDB" id="10647881at2759"/>
<gene>
    <name evidence="2" type="primary">WBGene00281134</name>
</gene>
<reference evidence="3" key="1">
    <citation type="journal article" date="2008" name="Nat. Genet.">
        <title>The Pristionchus pacificus genome provides a unique perspective on nematode lifestyle and parasitism.</title>
        <authorList>
            <person name="Dieterich C."/>
            <person name="Clifton S.W."/>
            <person name="Schuster L.N."/>
            <person name="Chinwalla A."/>
            <person name="Delehaunty K."/>
            <person name="Dinkelacker I."/>
            <person name="Fulton L."/>
            <person name="Fulton R."/>
            <person name="Godfrey J."/>
            <person name="Minx P."/>
            <person name="Mitreva M."/>
            <person name="Roeseler W."/>
            <person name="Tian H."/>
            <person name="Witte H."/>
            <person name="Yang S.P."/>
            <person name="Wilson R.K."/>
            <person name="Sommer R.J."/>
        </authorList>
    </citation>
    <scope>NUCLEOTIDE SEQUENCE [LARGE SCALE GENOMIC DNA]</scope>
    <source>
        <strain evidence="3">PS312</strain>
    </source>
</reference>
<reference evidence="2" key="2">
    <citation type="submission" date="2022-06" db="UniProtKB">
        <authorList>
            <consortium name="EnsemblMetazoa"/>
        </authorList>
    </citation>
    <scope>IDENTIFICATION</scope>
    <source>
        <strain evidence="2">PS312</strain>
    </source>
</reference>
<dbReference type="Proteomes" id="UP000005239">
    <property type="component" value="Unassembled WGS sequence"/>
</dbReference>
<accession>A0A2A6BIE9</accession>
<dbReference type="InterPro" id="IPR003582">
    <property type="entry name" value="ShKT_dom"/>
</dbReference>
<dbReference type="SMART" id="SM00254">
    <property type="entry name" value="ShKT"/>
    <property type="match status" value="2"/>
</dbReference>
<dbReference type="Gene3D" id="1.10.10.1940">
    <property type="match status" value="1"/>
</dbReference>
<dbReference type="EnsemblMetazoa" id="PPA42765.1">
    <property type="protein sequence ID" value="PPA42765.1"/>
    <property type="gene ID" value="WBGene00281134"/>
</dbReference>
<dbReference type="PANTHER" id="PTHR46707">
    <property type="entry name" value="PROTEIN CBG07468"/>
    <property type="match status" value="1"/>
</dbReference>
<evidence type="ECO:0000313" key="3">
    <source>
        <dbReference type="Proteomes" id="UP000005239"/>
    </source>
</evidence>
<protein>
    <submittedName>
        <fullName evidence="2">ShK domain-containing protein</fullName>
    </submittedName>
</protein>
<name>A0A2A6BIE9_PRIPA</name>
<dbReference type="PANTHER" id="PTHR46707:SF1">
    <property type="entry name" value="COEXPRESSED WITH POLYCYSTINS-RELATED"/>
    <property type="match status" value="1"/>
</dbReference>
<comment type="caution">
    <text evidence="1">Lacks conserved residue(s) required for the propagation of feature annotation.</text>
</comment>
<dbReference type="AlphaFoldDB" id="A0A2A6BIE9"/>
<dbReference type="Pfam" id="PF01549">
    <property type="entry name" value="ShK"/>
    <property type="match status" value="2"/>
</dbReference>
<keyword evidence="3" id="KW-1185">Reference proteome</keyword>
<accession>A0A8R1Z0W8</accession>
<evidence type="ECO:0000256" key="1">
    <source>
        <dbReference type="PROSITE-ProRule" id="PRU01005"/>
    </source>
</evidence>
<evidence type="ECO:0000313" key="2">
    <source>
        <dbReference type="EnsemblMetazoa" id="PPA42765.1"/>
    </source>
</evidence>
<organism evidence="2 3">
    <name type="scientific">Pristionchus pacificus</name>
    <name type="common">Parasitic nematode worm</name>
    <dbReference type="NCBI Taxonomy" id="54126"/>
    <lineage>
        <taxon>Eukaryota</taxon>
        <taxon>Metazoa</taxon>
        <taxon>Ecdysozoa</taxon>
        <taxon>Nematoda</taxon>
        <taxon>Chromadorea</taxon>
        <taxon>Rhabditida</taxon>
        <taxon>Rhabditina</taxon>
        <taxon>Diplogasteromorpha</taxon>
        <taxon>Diplogasteroidea</taxon>
        <taxon>Neodiplogasteridae</taxon>
        <taxon>Pristionchus</taxon>
    </lineage>
</organism>
<dbReference type="PROSITE" id="PS51670">
    <property type="entry name" value="SHKT"/>
    <property type="match status" value="1"/>
</dbReference>
<sequence>RDETGKYLPSSSHLYSMQLTTVLLLSFISGAATQCTGSDHPSCSSWRTNGYCTNTLRTLEERKKYCGVSCGLCNTDGTQTALGGGAVVPACFDANPNCATWQTQTPAFCDNTVYSTAMKKLYCCGTCSAATATPTTTCGVIYEGTTINVNSAPTTALTPITKTNPLTRVFVKTGCSLKLYTNAVAPGTAATGSPITGAEAFVSLSGTATTAMSFECTCP</sequence>
<proteinExistence type="predicted"/>